<organism evidence="2 3">
    <name type="scientific">Actinoallomurus vinaceus</name>
    <dbReference type="NCBI Taxonomy" id="1080074"/>
    <lineage>
        <taxon>Bacteria</taxon>
        <taxon>Bacillati</taxon>
        <taxon>Actinomycetota</taxon>
        <taxon>Actinomycetes</taxon>
        <taxon>Streptosporangiales</taxon>
        <taxon>Thermomonosporaceae</taxon>
        <taxon>Actinoallomurus</taxon>
    </lineage>
</organism>
<dbReference type="Proteomes" id="UP001501442">
    <property type="component" value="Unassembled WGS sequence"/>
</dbReference>
<gene>
    <name evidence="2" type="ORF">GCM10023196_022640</name>
</gene>
<sequence length="232" mass="24878">MTSRVEQVTVPGGAFDLNVWLPEGGTGPGVLVIQEIFGVSDYIEAVAEDLARLGYVAAAPDLFWRIRPGWRSGHDETGLKESVELAQRFDVEQGVADAAAALDHLAGLPDVDGPVGVVGFCLGGSIAFALAARGTAAAVVSFYGSAVPEQLGLLDSIERPLQLHFGGSDPYIPRAEVARIEAAVAERPDVEIHVEEQAGHAFHNRKAPMFYDAEPAARAWRRAEDFLARHLR</sequence>
<feature type="domain" description="Dienelactone hydrolase" evidence="1">
    <location>
        <begin position="21"/>
        <end position="230"/>
    </location>
</feature>
<protein>
    <submittedName>
        <fullName evidence="2">Dienelactone hydrolase family protein</fullName>
    </submittedName>
</protein>
<dbReference type="PANTHER" id="PTHR46623">
    <property type="entry name" value="CARBOXYMETHYLENEBUTENOLIDASE-RELATED"/>
    <property type="match status" value="1"/>
</dbReference>
<accession>A0ABP8U9V7</accession>
<proteinExistence type="predicted"/>
<comment type="caution">
    <text evidence="2">The sequence shown here is derived from an EMBL/GenBank/DDBJ whole genome shotgun (WGS) entry which is preliminary data.</text>
</comment>
<keyword evidence="3" id="KW-1185">Reference proteome</keyword>
<name>A0ABP8U9V7_9ACTN</name>
<dbReference type="InterPro" id="IPR029058">
    <property type="entry name" value="AB_hydrolase_fold"/>
</dbReference>
<dbReference type="PANTHER" id="PTHR46623:SF6">
    <property type="entry name" value="ALPHA_BETA-HYDROLASES SUPERFAMILY PROTEIN"/>
    <property type="match status" value="1"/>
</dbReference>
<evidence type="ECO:0000313" key="2">
    <source>
        <dbReference type="EMBL" id="GAA4624049.1"/>
    </source>
</evidence>
<dbReference type="SUPFAM" id="SSF53474">
    <property type="entry name" value="alpha/beta-Hydrolases"/>
    <property type="match status" value="1"/>
</dbReference>
<dbReference type="RefSeq" id="WP_345430659.1">
    <property type="nucleotide sequence ID" value="NZ_BAABHK010000003.1"/>
</dbReference>
<dbReference type="Pfam" id="PF01738">
    <property type="entry name" value="DLH"/>
    <property type="match status" value="1"/>
</dbReference>
<dbReference type="EMBL" id="BAABHK010000003">
    <property type="protein sequence ID" value="GAA4624049.1"/>
    <property type="molecule type" value="Genomic_DNA"/>
</dbReference>
<dbReference type="InterPro" id="IPR051049">
    <property type="entry name" value="Dienelactone_hydrolase-like"/>
</dbReference>
<dbReference type="InterPro" id="IPR002925">
    <property type="entry name" value="Dienelactn_hydro"/>
</dbReference>
<evidence type="ECO:0000259" key="1">
    <source>
        <dbReference type="Pfam" id="PF01738"/>
    </source>
</evidence>
<dbReference type="GO" id="GO:0016787">
    <property type="term" value="F:hydrolase activity"/>
    <property type="evidence" value="ECO:0007669"/>
    <property type="project" value="UniProtKB-KW"/>
</dbReference>
<dbReference type="Gene3D" id="3.40.50.1820">
    <property type="entry name" value="alpha/beta hydrolase"/>
    <property type="match status" value="1"/>
</dbReference>
<reference evidence="3" key="1">
    <citation type="journal article" date="2019" name="Int. J. Syst. Evol. Microbiol.">
        <title>The Global Catalogue of Microorganisms (GCM) 10K type strain sequencing project: providing services to taxonomists for standard genome sequencing and annotation.</title>
        <authorList>
            <consortium name="The Broad Institute Genomics Platform"/>
            <consortium name="The Broad Institute Genome Sequencing Center for Infectious Disease"/>
            <person name="Wu L."/>
            <person name="Ma J."/>
        </authorList>
    </citation>
    <scope>NUCLEOTIDE SEQUENCE [LARGE SCALE GENOMIC DNA]</scope>
    <source>
        <strain evidence="3">JCM 17939</strain>
    </source>
</reference>
<evidence type="ECO:0000313" key="3">
    <source>
        <dbReference type="Proteomes" id="UP001501442"/>
    </source>
</evidence>
<keyword evidence="2" id="KW-0378">Hydrolase</keyword>